<keyword evidence="4" id="KW-0067">ATP-binding</keyword>
<dbReference type="OrthoDB" id="9804286at2"/>
<dbReference type="GO" id="GO:0008641">
    <property type="term" value="F:ubiquitin-like modifier activating enzyme activity"/>
    <property type="evidence" value="ECO:0007669"/>
    <property type="project" value="InterPro"/>
</dbReference>
<dbReference type="GO" id="GO:0008146">
    <property type="term" value="F:sulfotransferase activity"/>
    <property type="evidence" value="ECO:0007669"/>
    <property type="project" value="TreeGrafter"/>
</dbReference>
<dbReference type="Pfam" id="PF00899">
    <property type="entry name" value="ThiF"/>
    <property type="match status" value="1"/>
</dbReference>
<evidence type="ECO:0000256" key="11">
    <source>
        <dbReference type="ARBA" id="ARBA00075328"/>
    </source>
</evidence>
<accession>F9Y8V0</accession>
<dbReference type="KEGG" id="kvl:KVU_2589"/>
<dbReference type="EC" id="2.7.7.80" evidence="8"/>
<reference evidence="14 15" key="1">
    <citation type="journal article" date="2011" name="J. Bacteriol.">
        <title>Complete genome sequence of the industrial strain Ketogulonicigenium vulgare WSH-001.</title>
        <authorList>
            <person name="Liu L."/>
            <person name="Li Y."/>
            <person name="Zhang J."/>
            <person name="Zhou Z."/>
            <person name="Liu J."/>
            <person name="Li X."/>
            <person name="Zhou J."/>
            <person name="Du G."/>
            <person name="Wang L."/>
            <person name="Chen J."/>
        </authorList>
    </citation>
    <scope>NUCLEOTIDE SEQUENCE [LARGE SCALE GENOMIC DNA]</scope>
    <source>
        <strain evidence="14 15">WSH-001</strain>
    </source>
</reference>
<dbReference type="GO" id="GO:0004792">
    <property type="term" value="F:thiosulfate-cyanide sulfurtransferase activity"/>
    <property type="evidence" value="ECO:0007669"/>
    <property type="project" value="TreeGrafter"/>
</dbReference>
<dbReference type="GO" id="GO:0061605">
    <property type="term" value="F:molybdopterin-synthase adenylyltransferase activity"/>
    <property type="evidence" value="ECO:0007669"/>
    <property type="project" value="UniProtKB-EC"/>
</dbReference>
<keyword evidence="2" id="KW-0808">Transferase</keyword>
<dbReference type="PATRIC" id="fig|759362.5.peg.2705"/>
<evidence type="ECO:0000256" key="10">
    <source>
        <dbReference type="ARBA" id="ARBA00075110"/>
    </source>
</evidence>
<dbReference type="HOGENOM" id="CLU_013325_10_3_5"/>
<comment type="similarity">
    <text evidence="1">Belongs to the HesA/MoeB/ThiF family.</text>
</comment>
<dbReference type="NCBIfam" id="NF004281">
    <property type="entry name" value="PRK05690.1"/>
    <property type="match status" value="1"/>
</dbReference>
<dbReference type="SUPFAM" id="SSF69572">
    <property type="entry name" value="Activating enzymes of the ubiquitin-like proteins"/>
    <property type="match status" value="1"/>
</dbReference>
<dbReference type="PANTHER" id="PTHR10953:SF102">
    <property type="entry name" value="ADENYLYLTRANSFERASE AND SULFURTRANSFERASE MOCS3"/>
    <property type="match status" value="1"/>
</dbReference>
<evidence type="ECO:0000256" key="6">
    <source>
        <dbReference type="ARBA" id="ARBA00055169"/>
    </source>
</evidence>
<evidence type="ECO:0000256" key="7">
    <source>
        <dbReference type="ARBA" id="ARBA00063809"/>
    </source>
</evidence>
<evidence type="ECO:0000256" key="1">
    <source>
        <dbReference type="ARBA" id="ARBA00009919"/>
    </source>
</evidence>
<dbReference type="CDD" id="cd00757">
    <property type="entry name" value="ThiF_MoeB_HesA_family"/>
    <property type="match status" value="1"/>
</dbReference>
<dbReference type="eggNOG" id="COG0476">
    <property type="taxonomic scope" value="Bacteria"/>
</dbReference>
<evidence type="ECO:0000256" key="4">
    <source>
        <dbReference type="ARBA" id="ARBA00022840"/>
    </source>
</evidence>
<dbReference type="GO" id="GO:0005829">
    <property type="term" value="C:cytosol"/>
    <property type="evidence" value="ECO:0007669"/>
    <property type="project" value="TreeGrafter"/>
</dbReference>
<name>F9Y8V0_KETVW</name>
<dbReference type="PANTHER" id="PTHR10953">
    <property type="entry name" value="UBIQUITIN-ACTIVATING ENZYME E1"/>
    <property type="match status" value="1"/>
</dbReference>
<evidence type="ECO:0000256" key="5">
    <source>
        <dbReference type="ARBA" id="ARBA00052218"/>
    </source>
</evidence>
<evidence type="ECO:0000256" key="2">
    <source>
        <dbReference type="ARBA" id="ARBA00022679"/>
    </source>
</evidence>
<evidence type="ECO:0000256" key="12">
    <source>
        <dbReference type="ARBA" id="ARBA00078531"/>
    </source>
</evidence>
<dbReference type="FunFam" id="3.40.50.720:FF:000033">
    <property type="entry name" value="Adenylyltransferase and sulfurtransferase MOCS3"/>
    <property type="match status" value="1"/>
</dbReference>
<keyword evidence="3" id="KW-0547">Nucleotide-binding</keyword>
<dbReference type="EMBL" id="CP002018">
    <property type="protein sequence ID" value="AEM42427.1"/>
    <property type="molecule type" value="Genomic_DNA"/>
</dbReference>
<dbReference type="InterPro" id="IPR035985">
    <property type="entry name" value="Ubiquitin-activating_enz"/>
</dbReference>
<feature type="domain" description="THIF-type NAD/FAD binding fold" evidence="13">
    <location>
        <begin position="14"/>
        <end position="247"/>
    </location>
</feature>
<evidence type="ECO:0000313" key="15">
    <source>
        <dbReference type="Proteomes" id="UP000000692"/>
    </source>
</evidence>
<sequence>MTDRRFTPDEVARYGRHITLREIGGPGQKALLRARVLIVGAGGLGSPVLQYLGAAGVGQITVVDDDLVEATNLQRQVIHTAASVGTPKVASAQAAINAQNPHIHVTTVQTRFSAQNAAELVAQHDLAIDCCDDTATRNALNAACVAAGIPMVSAALTTWEGQVSLYDPARGGPCLTCVFPHAPPVIEDCSVVGVFGPLPGIIGTMMAAEVVKALTGAGEGLRGRLMIYDALYADMRIIRTKADPACPTCHGMGAVK</sequence>
<comment type="catalytic activity">
    <reaction evidence="5">
        <text>[molybdopterin-synthase sulfur-carrier protein]-C-terminal Gly-Gly + ATP + H(+) = [molybdopterin-synthase sulfur-carrier protein]-C-terminal Gly-Gly-AMP + diphosphate</text>
        <dbReference type="Rhea" id="RHEA:43616"/>
        <dbReference type="Rhea" id="RHEA-COMP:12159"/>
        <dbReference type="Rhea" id="RHEA-COMP:12202"/>
        <dbReference type="ChEBI" id="CHEBI:15378"/>
        <dbReference type="ChEBI" id="CHEBI:30616"/>
        <dbReference type="ChEBI" id="CHEBI:33019"/>
        <dbReference type="ChEBI" id="CHEBI:90618"/>
        <dbReference type="ChEBI" id="CHEBI:90778"/>
        <dbReference type="EC" id="2.7.7.80"/>
    </reaction>
</comment>
<comment type="function">
    <text evidence="6">Catalyzes the adenylation by ATP of the carboxyl group of the C-terminal glycine of sulfur carrier protein MoaD.</text>
</comment>
<dbReference type="GO" id="GO:0005524">
    <property type="term" value="F:ATP binding"/>
    <property type="evidence" value="ECO:0007669"/>
    <property type="project" value="UniProtKB-KW"/>
</dbReference>
<evidence type="ECO:0000259" key="13">
    <source>
        <dbReference type="Pfam" id="PF00899"/>
    </source>
</evidence>
<gene>
    <name evidence="14" type="primary">moeB</name>
    <name evidence="14" type="ordered locus">KVU_2589</name>
</gene>
<evidence type="ECO:0000256" key="9">
    <source>
        <dbReference type="ARBA" id="ARBA00073635"/>
    </source>
</evidence>
<evidence type="ECO:0000313" key="14">
    <source>
        <dbReference type="EMBL" id="AEM42427.1"/>
    </source>
</evidence>
<organism evidence="14 15">
    <name type="scientific">Ketogulonicigenium vulgare (strain WSH-001)</name>
    <dbReference type="NCBI Taxonomy" id="759362"/>
    <lineage>
        <taxon>Bacteria</taxon>
        <taxon>Pseudomonadati</taxon>
        <taxon>Pseudomonadota</taxon>
        <taxon>Alphaproteobacteria</taxon>
        <taxon>Rhodobacterales</taxon>
        <taxon>Roseobacteraceae</taxon>
        <taxon>Ketogulonicigenium</taxon>
    </lineage>
</organism>
<protein>
    <recommendedName>
        <fullName evidence="9">Molybdopterin-synthase adenylyltransferase</fullName>
        <ecNumber evidence="8">2.7.7.80</ecNumber>
    </recommendedName>
    <alternativeName>
        <fullName evidence="12">MoaD protein adenylase</fullName>
    </alternativeName>
    <alternativeName>
        <fullName evidence="10">Molybdopterin-converting factor subunit 1 adenylase</fullName>
    </alternativeName>
    <alternativeName>
        <fullName evidence="11">Sulfur carrier protein MoaD adenylyltransferase</fullName>
    </alternativeName>
</protein>
<comment type="subunit">
    <text evidence="7">Homodimer. Forms a stable heterotetrameric complex of 2 MoeB and 2 MoaD during adenylation of MoaD.</text>
</comment>
<proteinExistence type="inferred from homology"/>
<dbReference type="InterPro" id="IPR045886">
    <property type="entry name" value="ThiF/MoeB/HesA"/>
</dbReference>
<dbReference type="RefSeq" id="WP_014538134.1">
    <property type="nucleotide sequence ID" value="NC_017384.1"/>
</dbReference>
<dbReference type="Gene3D" id="3.40.50.720">
    <property type="entry name" value="NAD(P)-binding Rossmann-like Domain"/>
    <property type="match status" value="1"/>
</dbReference>
<dbReference type="Proteomes" id="UP000000692">
    <property type="component" value="Chromosome"/>
</dbReference>
<evidence type="ECO:0000256" key="3">
    <source>
        <dbReference type="ARBA" id="ARBA00022741"/>
    </source>
</evidence>
<dbReference type="InterPro" id="IPR000594">
    <property type="entry name" value="ThiF_NAD_FAD-bd"/>
</dbReference>
<evidence type="ECO:0000256" key="8">
    <source>
        <dbReference type="ARBA" id="ARBA00066884"/>
    </source>
</evidence>
<keyword evidence="15" id="KW-1185">Reference proteome</keyword>
<dbReference type="AlphaFoldDB" id="F9Y8V0"/>